<dbReference type="InterPro" id="IPR001451">
    <property type="entry name" value="Hexapep"/>
</dbReference>
<dbReference type="SUPFAM" id="SSF51161">
    <property type="entry name" value="Trimeric LpxA-like enzymes"/>
    <property type="match status" value="1"/>
</dbReference>
<dbReference type="Gene3D" id="2.160.10.10">
    <property type="entry name" value="Hexapeptide repeat proteins"/>
    <property type="match status" value="1"/>
</dbReference>
<dbReference type="AlphaFoldDB" id="A0A6H9Q4G5"/>
<evidence type="ECO:0000256" key="2">
    <source>
        <dbReference type="ARBA" id="ARBA00022679"/>
    </source>
</evidence>
<sequence length="224" mass="24546">MFPIVHYIKGIAKNLFNPRVSVFAIVSANVVVDKTACIYRGVKAKRASIGAYTYIAAHTEIENAQIGKFCSIADHCRIGMGAHTLKCLSSSPLFTQKCNGCQVMWTKTNVGDKPLEKNIVVIGNDVWIGSHVLINGDVKVGNGAVIGAGAVVVKDVPPYAVVGGVPAKVIRYRFTEDVIFQLERLQWWNLPEDVLKANIGVFQKEDLCLEDINVLVNCKINDEM</sequence>
<evidence type="ECO:0000256" key="1">
    <source>
        <dbReference type="ARBA" id="ARBA00007274"/>
    </source>
</evidence>
<comment type="similarity">
    <text evidence="1">Belongs to the transferase hexapeptide repeat family.</text>
</comment>
<evidence type="ECO:0000313" key="6">
    <source>
        <dbReference type="Proteomes" id="UP000427825"/>
    </source>
</evidence>
<protein>
    <submittedName>
        <fullName evidence="5">CatB-related O-acetyltransferase</fullName>
    </submittedName>
</protein>
<reference evidence="5 6" key="1">
    <citation type="journal article" date="2019" name="Nat. Med.">
        <title>A library of human gut bacterial isolates paired with longitudinal multiomics data enables mechanistic microbiome research.</title>
        <authorList>
            <person name="Poyet M."/>
            <person name="Groussin M."/>
            <person name="Gibbons S.M."/>
            <person name="Avila-Pacheco J."/>
            <person name="Jiang X."/>
            <person name="Kearney S.M."/>
            <person name="Perrotta A.R."/>
            <person name="Berdy B."/>
            <person name="Zhao S."/>
            <person name="Lieberman T.D."/>
            <person name="Swanson P.K."/>
            <person name="Smith M."/>
            <person name="Roesemann S."/>
            <person name="Alexander J.E."/>
            <person name="Rich S.A."/>
            <person name="Livny J."/>
            <person name="Vlamakis H."/>
            <person name="Clish C."/>
            <person name="Bullock K."/>
            <person name="Deik A."/>
            <person name="Scott J."/>
            <person name="Pierce K.A."/>
            <person name="Xavier R.J."/>
            <person name="Alm E.J."/>
        </authorList>
    </citation>
    <scope>NUCLEOTIDE SEQUENCE [LARGE SCALE GENOMIC DNA]</scope>
    <source>
        <strain evidence="5 6">BIOML-A25</strain>
    </source>
</reference>
<comment type="caution">
    <text evidence="5">The sequence shown here is derived from an EMBL/GenBank/DDBJ whole genome shotgun (WGS) entry which is preliminary data.</text>
</comment>
<evidence type="ECO:0000313" key="5">
    <source>
        <dbReference type="EMBL" id="KAA5474177.1"/>
    </source>
</evidence>
<keyword evidence="4" id="KW-0012">Acyltransferase</keyword>
<dbReference type="PANTHER" id="PTHR43300">
    <property type="entry name" value="ACETYLTRANSFERASE"/>
    <property type="match status" value="1"/>
</dbReference>
<dbReference type="Proteomes" id="UP000427825">
    <property type="component" value="Unassembled WGS sequence"/>
</dbReference>
<dbReference type="CDD" id="cd03349">
    <property type="entry name" value="LbH_XAT"/>
    <property type="match status" value="1"/>
</dbReference>
<dbReference type="PROSITE" id="PS00101">
    <property type="entry name" value="HEXAPEP_TRANSFERASES"/>
    <property type="match status" value="1"/>
</dbReference>
<gene>
    <name evidence="5" type="ORF">F2Y39_16430</name>
</gene>
<keyword evidence="2 5" id="KW-0808">Transferase</keyword>
<accession>A0A6H9Q4G5</accession>
<dbReference type="RefSeq" id="WP_130057019.1">
    <property type="nucleotide sequence ID" value="NZ_RCXH01000010.1"/>
</dbReference>
<organism evidence="5 6">
    <name type="scientific">Bacteroides caccae</name>
    <dbReference type="NCBI Taxonomy" id="47678"/>
    <lineage>
        <taxon>Bacteria</taxon>
        <taxon>Pseudomonadati</taxon>
        <taxon>Bacteroidota</taxon>
        <taxon>Bacteroidia</taxon>
        <taxon>Bacteroidales</taxon>
        <taxon>Bacteroidaceae</taxon>
        <taxon>Bacteroides</taxon>
    </lineage>
</organism>
<dbReference type="GO" id="GO:0016746">
    <property type="term" value="F:acyltransferase activity"/>
    <property type="evidence" value="ECO:0007669"/>
    <property type="project" value="UniProtKB-KW"/>
</dbReference>
<dbReference type="InterPro" id="IPR011004">
    <property type="entry name" value="Trimer_LpxA-like_sf"/>
</dbReference>
<dbReference type="InterPro" id="IPR050179">
    <property type="entry name" value="Trans_hexapeptide_repeat"/>
</dbReference>
<dbReference type="Pfam" id="PF00132">
    <property type="entry name" value="Hexapep"/>
    <property type="match status" value="1"/>
</dbReference>
<evidence type="ECO:0000256" key="3">
    <source>
        <dbReference type="ARBA" id="ARBA00022737"/>
    </source>
</evidence>
<dbReference type="EMBL" id="VVYJ01000010">
    <property type="protein sequence ID" value="KAA5474177.1"/>
    <property type="molecule type" value="Genomic_DNA"/>
</dbReference>
<keyword evidence="3" id="KW-0677">Repeat</keyword>
<proteinExistence type="inferred from homology"/>
<dbReference type="PANTHER" id="PTHR43300:SF11">
    <property type="entry name" value="ACETYLTRANSFERASE RV3034C-RELATED"/>
    <property type="match status" value="1"/>
</dbReference>
<dbReference type="InterPro" id="IPR018357">
    <property type="entry name" value="Hexapep_transf_CS"/>
</dbReference>
<name>A0A6H9Q4G5_9BACE</name>
<evidence type="ECO:0000256" key="4">
    <source>
        <dbReference type="ARBA" id="ARBA00023315"/>
    </source>
</evidence>